<keyword evidence="6 14" id="KW-0732">Signal</keyword>
<comment type="subcellular location">
    <subcellularLocation>
        <location evidence="1">Secreted</location>
    </subcellularLocation>
</comment>
<keyword evidence="8" id="KW-0345">HDL</keyword>
<dbReference type="GO" id="GO:0034364">
    <property type="term" value="C:high-density lipoprotein particle"/>
    <property type="evidence" value="ECO:0007669"/>
    <property type="project" value="UniProtKB-KW"/>
</dbReference>
<sequence>MKFVVLALALLLAVGSQAASLMADPPSELEHFRSALSMYLDRAKERAHSALATLDDAEYKELKDRLAQRVDDIHSQIKTLQGSVSPITDSVVSTISDATSELRTSIQTDFKTLQDETAAQREKLRAVVEQHLSEYRTLLQPIVSEYQAKHKEEMDALKLKLDPVMEELHKKIAVNVEETKGALMPIVEKVHTKLAEYVEQIKAVVTPYVNEYKEELRDTYIRAMSLSRDDLDAMRSKIDPIVEVIKEKVGEIGQIVSSTFSKS</sequence>
<dbReference type="GO" id="GO:0033700">
    <property type="term" value="P:phospholipid efflux"/>
    <property type="evidence" value="ECO:0007669"/>
    <property type="project" value="TreeGrafter"/>
</dbReference>
<feature type="chain" id="PRO_5014586783" evidence="14">
    <location>
        <begin position="19"/>
        <end position="263"/>
    </location>
</feature>
<evidence type="ECO:0000256" key="6">
    <source>
        <dbReference type="ARBA" id="ARBA00022729"/>
    </source>
</evidence>
<evidence type="ECO:0000256" key="8">
    <source>
        <dbReference type="ARBA" id="ARBA00022850"/>
    </source>
</evidence>
<evidence type="ECO:0000256" key="14">
    <source>
        <dbReference type="SAM" id="SignalP"/>
    </source>
</evidence>
<keyword evidence="12" id="KW-0753">Steroid metabolism</keyword>
<feature type="signal peptide" evidence="14">
    <location>
        <begin position="1"/>
        <end position="18"/>
    </location>
</feature>
<reference evidence="16 17" key="2">
    <citation type="journal article" date="2011" name="Genome Biol. Evol.">
        <title>Integration of the genetic map and genome assembly of fugu facilitates insights into distinct features of genome evolution in teleosts and mammals.</title>
        <authorList>
            <person name="Kai W."/>
            <person name="Kikuchi K."/>
            <person name="Tohari S."/>
            <person name="Chew A.K."/>
            <person name="Tay A."/>
            <person name="Fujiwara A."/>
            <person name="Hosoya S."/>
            <person name="Suetake H."/>
            <person name="Naruse K."/>
            <person name="Brenner S."/>
            <person name="Suzuki Y."/>
            <person name="Venkatesh B."/>
        </authorList>
    </citation>
    <scope>NUCLEOTIDE SEQUENCE [LARGE SCALE GENOMIC DNA]</scope>
</reference>
<dbReference type="KEGG" id="tru:778012"/>
<gene>
    <name evidence="15" type="primary">apoA-I</name>
    <name evidence="16" type="synonym">apoa1b</name>
</gene>
<keyword evidence="9" id="KW-0445">Lipid transport</keyword>
<dbReference type="Ensembl" id="ENSTRUT00000063402.1">
    <property type="protein sequence ID" value="ENSTRUP00000087291.1"/>
    <property type="gene ID" value="ENSTRUG00000030856.1"/>
</dbReference>
<keyword evidence="5" id="KW-0153">Cholesterol metabolism</keyword>
<evidence type="ECO:0000313" key="15">
    <source>
        <dbReference type="EMBL" id="BAD83853.1"/>
    </source>
</evidence>
<dbReference type="SUPFAM" id="SSF58113">
    <property type="entry name" value="Apolipoprotein A-I"/>
    <property type="match status" value="1"/>
</dbReference>
<dbReference type="RefSeq" id="NP_001072100.1">
    <property type="nucleotide sequence ID" value="NM_001078632.1"/>
</dbReference>
<dbReference type="GO" id="GO:0034362">
    <property type="term" value="C:low-density lipoprotein particle"/>
    <property type="evidence" value="ECO:0007669"/>
    <property type="project" value="TreeGrafter"/>
</dbReference>
<evidence type="ECO:0000256" key="9">
    <source>
        <dbReference type="ARBA" id="ARBA00023055"/>
    </source>
</evidence>
<organism evidence="15">
    <name type="scientific">Takifugu rubripes</name>
    <name type="common">Japanese pufferfish</name>
    <name type="synonym">Fugu rubripes</name>
    <dbReference type="NCBI Taxonomy" id="31033"/>
    <lineage>
        <taxon>Eukaryota</taxon>
        <taxon>Metazoa</taxon>
        <taxon>Chordata</taxon>
        <taxon>Craniata</taxon>
        <taxon>Vertebrata</taxon>
        <taxon>Euteleostomi</taxon>
        <taxon>Actinopterygii</taxon>
        <taxon>Neopterygii</taxon>
        <taxon>Teleostei</taxon>
        <taxon>Neoteleostei</taxon>
        <taxon>Acanthomorphata</taxon>
        <taxon>Eupercaria</taxon>
        <taxon>Tetraodontiformes</taxon>
        <taxon>Tetradontoidea</taxon>
        <taxon>Tetraodontidae</taxon>
        <taxon>Takifugu</taxon>
    </lineage>
</organism>
<dbReference type="GO" id="GO:0055090">
    <property type="term" value="P:acylglycerol homeostasis"/>
    <property type="evidence" value="ECO:0007669"/>
    <property type="project" value="TreeGrafter"/>
</dbReference>
<keyword evidence="7" id="KW-0677">Repeat</keyword>
<evidence type="ECO:0000256" key="2">
    <source>
        <dbReference type="ARBA" id="ARBA00008788"/>
    </source>
</evidence>
<dbReference type="GO" id="GO:0034361">
    <property type="term" value="C:very-low-density lipoprotein particle"/>
    <property type="evidence" value="ECO:0007669"/>
    <property type="project" value="TreeGrafter"/>
</dbReference>
<keyword evidence="11" id="KW-1207">Sterol metabolism</keyword>
<dbReference type="GO" id="GO:0060228">
    <property type="term" value="F:phosphatidylcholine-sterol O-acyltransferase activator activity"/>
    <property type="evidence" value="ECO:0007669"/>
    <property type="project" value="TreeGrafter"/>
</dbReference>
<dbReference type="GeneID" id="778012"/>
<dbReference type="OrthoDB" id="8727817at2759"/>
<reference evidence="15" key="1">
    <citation type="journal article" date="2005" name="Gene">
        <title>Characterization of the pufferfish Takifugu rubripes apolipoprotein multigene family.</title>
        <authorList>
            <person name="Kondo H."/>
            <person name="Morinaga K."/>
            <person name="Misaki R."/>
            <person name="Nakaya M."/>
            <person name="Watabe S."/>
        </authorList>
    </citation>
    <scope>NUCLEOTIDE SEQUENCE</scope>
</reference>
<dbReference type="Gene3D" id="1.20.120.20">
    <property type="entry name" value="Apolipoprotein"/>
    <property type="match status" value="1"/>
</dbReference>
<keyword evidence="17" id="KW-1185">Reference proteome</keyword>
<evidence type="ECO:0000256" key="13">
    <source>
        <dbReference type="ARBA" id="ARBA00037506"/>
    </source>
</evidence>
<dbReference type="OMA" id="HTAEMDE"/>
<protein>
    <submittedName>
        <fullName evidence="15 16">Apolipoprotein A-I</fullName>
    </submittedName>
</protein>
<keyword evidence="10" id="KW-0443">Lipid metabolism</keyword>
<dbReference type="Pfam" id="PF01442">
    <property type="entry name" value="Apolipoprotein"/>
    <property type="match status" value="1"/>
</dbReference>
<dbReference type="PANTHER" id="PTHR18976">
    <property type="entry name" value="APOLIPOPROTEIN"/>
    <property type="match status" value="1"/>
</dbReference>
<keyword evidence="3" id="KW-0813">Transport</keyword>
<comment type="function">
    <text evidence="13">Participates in the reverse transport of cholesterol from tissues to the liver for excretion by promoting cholesterol efflux from tissues and by acting as a cofactor for the lecithin cholesterol acyltransferase (LCAT).</text>
</comment>
<proteinExistence type="evidence at transcript level"/>
<dbReference type="GO" id="GO:0033344">
    <property type="term" value="P:cholesterol efflux"/>
    <property type="evidence" value="ECO:0007669"/>
    <property type="project" value="TreeGrafter"/>
</dbReference>
<dbReference type="GeneTree" id="ENSGT00950000182929"/>
<evidence type="ECO:0000256" key="11">
    <source>
        <dbReference type="ARBA" id="ARBA00023166"/>
    </source>
</evidence>
<keyword evidence="15" id="KW-0449">Lipoprotein</keyword>
<dbReference type="GO" id="GO:0005543">
    <property type="term" value="F:phospholipid binding"/>
    <property type="evidence" value="ECO:0007669"/>
    <property type="project" value="TreeGrafter"/>
</dbReference>
<evidence type="ECO:0000313" key="17">
    <source>
        <dbReference type="Proteomes" id="UP000005226"/>
    </source>
</evidence>
<dbReference type="GO" id="GO:0042157">
    <property type="term" value="P:lipoprotein metabolic process"/>
    <property type="evidence" value="ECO:0007669"/>
    <property type="project" value="InterPro"/>
</dbReference>
<dbReference type="PANTHER" id="PTHR18976:SF11">
    <property type="entry name" value="APOLIPOPROTEIN A-I"/>
    <property type="match status" value="1"/>
</dbReference>
<dbReference type="InterPro" id="IPR050163">
    <property type="entry name" value="Apolipoprotein_A1/A4/E"/>
</dbReference>
<keyword evidence="4" id="KW-0964">Secreted</keyword>
<dbReference type="Proteomes" id="UP000005226">
    <property type="component" value="Chromosome 11"/>
</dbReference>
<evidence type="ECO:0000256" key="1">
    <source>
        <dbReference type="ARBA" id="ARBA00004613"/>
    </source>
</evidence>
<evidence type="ECO:0000256" key="5">
    <source>
        <dbReference type="ARBA" id="ARBA00022548"/>
    </source>
</evidence>
<dbReference type="GO" id="GO:0042627">
    <property type="term" value="C:chylomicron"/>
    <property type="evidence" value="ECO:0007669"/>
    <property type="project" value="TreeGrafter"/>
</dbReference>
<dbReference type="GO" id="GO:0008203">
    <property type="term" value="P:cholesterol metabolic process"/>
    <property type="evidence" value="ECO:0007669"/>
    <property type="project" value="UniProtKB-KW"/>
</dbReference>
<dbReference type="CTD" id="100101640"/>
<name>Q5KSU5_TAKRU</name>
<dbReference type="AlphaFoldDB" id="Q5KSU5"/>
<evidence type="ECO:0000256" key="12">
    <source>
        <dbReference type="ARBA" id="ARBA00023221"/>
    </source>
</evidence>
<dbReference type="EMBL" id="AB183289">
    <property type="protein sequence ID" value="BAD83853.1"/>
    <property type="molecule type" value="mRNA"/>
</dbReference>
<dbReference type="InterPro" id="IPR000074">
    <property type="entry name" value="ApoA_E"/>
</dbReference>
<evidence type="ECO:0000256" key="4">
    <source>
        <dbReference type="ARBA" id="ARBA00022525"/>
    </source>
</evidence>
<evidence type="ECO:0000256" key="7">
    <source>
        <dbReference type="ARBA" id="ARBA00022737"/>
    </source>
</evidence>
<reference evidence="16" key="3">
    <citation type="submission" date="2025-05" db="UniProtKB">
        <authorList>
            <consortium name="Ensembl"/>
        </authorList>
    </citation>
    <scope>IDENTIFICATION</scope>
</reference>
<evidence type="ECO:0000256" key="10">
    <source>
        <dbReference type="ARBA" id="ARBA00023098"/>
    </source>
</evidence>
<dbReference type="GO" id="GO:1903561">
    <property type="term" value="C:extracellular vesicle"/>
    <property type="evidence" value="ECO:0007669"/>
    <property type="project" value="TreeGrafter"/>
</dbReference>
<accession>Q5KSU5</accession>
<dbReference type="GO" id="GO:0120020">
    <property type="term" value="F:cholesterol transfer activity"/>
    <property type="evidence" value="ECO:0007669"/>
    <property type="project" value="TreeGrafter"/>
</dbReference>
<comment type="similarity">
    <text evidence="2">Belongs to the apolipoprotein A1/A4/E family.</text>
</comment>
<evidence type="ECO:0000256" key="3">
    <source>
        <dbReference type="ARBA" id="ARBA00022448"/>
    </source>
</evidence>
<evidence type="ECO:0000313" key="16">
    <source>
        <dbReference type="Ensembl" id="ENSTRUP00000087291.1"/>
    </source>
</evidence>
<dbReference type="eggNOG" id="ENOG502RYNK">
    <property type="taxonomic scope" value="Eukaryota"/>
</dbReference>